<dbReference type="EMBL" id="JBBPFD010000017">
    <property type="protein sequence ID" value="KAK7891271.1"/>
    <property type="molecule type" value="Genomic_DNA"/>
</dbReference>
<keyword evidence="3" id="KW-1185">Reference proteome</keyword>
<reference evidence="3" key="1">
    <citation type="submission" date="2024-04" db="EMBL/GenBank/DDBJ databases">
        <title>Salinicola lusitanus LLJ914,a marine bacterium isolated from the Okinawa Trough.</title>
        <authorList>
            <person name="Li J."/>
        </authorList>
    </citation>
    <scope>NUCLEOTIDE SEQUENCE [LARGE SCALE GENOMIC DNA]</scope>
</reference>
<accession>A0AAW0N6R9</accession>
<dbReference type="AlphaFoldDB" id="A0AAW0N6R9"/>
<evidence type="ECO:0000313" key="2">
    <source>
        <dbReference type="EMBL" id="KAK7891271.1"/>
    </source>
</evidence>
<organism evidence="2 3">
    <name type="scientific">Mugilogobius chulae</name>
    <name type="common">yellowstripe goby</name>
    <dbReference type="NCBI Taxonomy" id="88201"/>
    <lineage>
        <taxon>Eukaryota</taxon>
        <taxon>Metazoa</taxon>
        <taxon>Chordata</taxon>
        <taxon>Craniata</taxon>
        <taxon>Vertebrata</taxon>
        <taxon>Euteleostomi</taxon>
        <taxon>Actinopterygii</taxon>
        <taxon>Neopterygii</taxon>
        <taxon>Teleostei</taxon>
        <taxon>Neoteleostei</taxon>
        <taxon>Acanthomorphata</taxon>
        <taxon>Gobiaria</taxon>
        <taxon>Gobiiformes</taxon>
        <taxon>Gobioidei</taxon>
        <taxon>Gobiidae</taxon>
        <taxon>Gobionellinae</taxon>
        <taxon>Mugilogobius</taxon>
    </lineage>
</organism>
<sequence length="134" mass="14260">MTPLCSCPGLNCPASAFTRLKVFPELEASGGAVPLSCPVTVSSSLHTTICILAPGAVLHASVSQAEVQEPPAWPHLKEEMEVLGMRRQEEDTEEEEEEEDEETGRGGGRIGRRGGHRGGGGGGGGRGDRQRRRR</sequence>
<evidence type="ECO:0000256" key="1">
    <source>
        <dbReference type="SAM" id="MobiDB-lite"/>
    </source>
</evidence>
<proteinExistence type="predicted"/>
<feature type="region of interest" description="Disordered" evidence="1">
    <location>
        <begin position="68"/>
        <end position="134"/>
    </location>
</feature>
<gene>
    <name evidence="2" type="ORF">WMY93_023234</name>
</gene>
<feature type="compositionally biased region" description="Acidic residues" evidence="1">
    <location>
        <begin position="90"/>
        <end position="102"/>
    </location>
</feature>
<name>A0AAW0N6R9_9GOBI</name>
<evidence type="ECO:0000313" key="3">
    <source>
        <dbReference type="Proteomes" id="UP001460270"/>
    </source>
</evidence>
<protein>
    <submittedName>
        <fullName evidence="2">Uncharacterized protein</fullName>
    </submittedName>
</protein>
<dbReference type="Proteomes" id="UP001460270">
    <property type="component" value="Unassembled WGS sequence"/>
</dbReference>
<comment type="caution">
    <text evidence="2">The sequence shown here is derived from an EMBL/GenBank/DDBJ whole genome shotgun (WGS) entry which is preliminary data.</text>
</comment>
<feature type="compositionally biased region" description="Basic and acidic residues" evidence="1">
    <location>
        <begin position="75"/>
        <end position="89"/>
    </location>
</feature>